<evidence type="ECO:0000313" key="2">
    <source>
        <dbReference type="Proteomes" id="UP001328107"/>
    </source>
</evidence>
<protein>
    <submittedName>
        <fullName evidence="1">Uncharacterized protein</fullName>
    </submittedName>
</protein>
<dbReference type="EMBL" id="BTRK01000005">
    <property type="protein sequence ID" value="GMR51137.1"/>
    <property type="molecule type" value="Genomic_DNA"/>
</dbReference>
<sequence length="90" mass="10250">ADPGYRVLGVITGFRVRKLDEHSEKVDASLTMTYSFADTYNRGQEGADAEMRTARKLPKFEICQETLEMEQKYKHDLNSTVVLSSGEIEF</sequence>
<gene>
    <name evidence="1" type="ORF">PMAYCL1PPCAC_21332</name>
</gene>
<dbReference type="Proteomes" id="UP001328107">
    <property type="component" value="Unassembled WGS sequence"/>
</dbReference>
<comment type="caution">
    <text evidence="1">The sequence shown here is derived from an EMBL/GenBank/DDBJ whole genome shotgun (WGS) entry which is preliminary data.</text>
</comment>
<name>A0AAN5CV23_9BILA</name>
<proteinExistence type="predicted"/>
<keyword evidence="2" id="KW-1185">Reference proteome</keyword>
<reference evidence="2" key="1">
    <citation type="submission" date="2022-10" db="EMBL/GenBank/DDBJ databases">
        <title>Genome assembly of Pristionchus species.</title>
        <authorList>
            <person name="Yoshida K."/>
            <person name="Sommer R.J."/>
        </authorList>
    </citation>
    <scope>NUCLEOTIDE SEQUENCE [LARGE SCALE GENOMIC DNA]</scope>
    <source>
        <strain evidence="2">RS5460</strain>
    </source>
</reference>
<accession>A0AAN5CV23</accession>
<organism evidence="1 2">
    <name type="scientific">Pristionchus mayeri</name>
    <dbReference type="NCBI Taxonomy" id="1317129"/>
    <lineage>
        <taxon>Eukaryota</taxon>
        <taxon>Metazoa</taxon>
        <taxon>Ecdysozoa</taxon>
        <taxon>Nematoda</taxon>
        <taxon>Chromadorea</taxon>
        <taxon>Rhabditida</taxon>
        <taxon>Rhabditina</taxon>
        <taxon>Diplogasteromorpha</taxon>
        <taxon>Diplogasteroidea</taxon>
        <taxon>Neodiplogasteridae</taxon>
        <taxon>Pristionchus</taxon>
    </lineage>
</organism>
<feature type="non-terminal residue" evidence="1">
    <location>
        <position position="1"/>
    </location>
</feature>
<feature type="non-terminal residue" evidence="1">
    <location>
        <position position="90"/>
    </location>
</feature>
<evidence type="ECO:0000313" key="1">
    <source>
        <dbReference type="EMBL" id="GMR51137.1"/>
    </source>
</evidence>
<dbReference type="AlphaFoldDB" id="A0AAN5CV23"/>